<feature type="region of interest" description="Disordered" evidence="5">
    <location>
        <begin position="184"/>
        <end position="212"/>
    </location>
</feature>
<keyword evidence="4" id="KW-0539">Nucleus</keyword>
<evidence type="ECO:0000259" key="6">
    <source>
        <dbReference type="Pfam" id="PF12253"/>
    </source>
</evidence>
<dbReference type="GO" id="GO:0006281">
    <property type="term" value="P:DNA repair"/>
    <property type="evidence" value="ECO:0007669"/>
    <property type="project" value="UniProtKB-KW"/>
</dbReference>
<name>A0A915IP38_ROMCU</name>
<dbReference type="WBParaSite" id="nRc.2.0.1.t15640-RA">
    <property type="protein sequence ID" value="nRc.2.0.1.t15640-RA"/>
    <property type="gene ID" value="nRc.2.0.1.g15640"/>
</dbReference>
<evidence type="ECO:0000256" key="2">
    <source>
        <dbReference type="ARBA" id="ARBA00022763"/>
    </source>
</evidence>
<dbReference type="InterPro" id="IPR022043">
    <property type="entry name" value="CAF1A_DD"/>
</dbReference>
<dbReference type="PANTHER" id="PTHR15272:SF0">
    <property type="entry name" value="CHROMATIN ASSEMBLY FACTOR 1 SUBUNIT A"/>
    <property type="match status" value="1"/>
</dbReference>
<evidence type="ECO:0000256" key="5">
    <source>
        <dbReference type="SAM" id="MobiDB-lite"/>
    </source>
</evidence>
<dbReference type="GO" id="GO:0033186">
    <property type="term" value="C:CAF-1 complex"/>
    <property type="evidence" value="ECO:0007669"/>
    <property type="project" value="TreeGrafter"/>
</dbReference>
<keyword evidence="3" id="KW-0234">DNA repair</keyword>
<keyword evidence="7" id="KW-1185">Reference proteome</keyword>
<dbReference type="GO" id="GO:0006334">
    <property type="term" value="P:nucleosome assembly"/>
    <property type="evidence" value="ECO:0007669"/>
    <property type="project" value="TreeGrafter"/>
</dbReference>
<dbReference type="GO" id="GO:0005634">
    <property type="term" value="C:nucleus"/>
    <property type="evidence" value="ECO:0007669"/>
    <property type="project" value="UniProtKB-SubCell"/>
</dbReference>
<dbReference type="PANTHER" id="PTHR15272">
    <property type="entry name" value="CHROMATIN ASSEMBLY FACTOR 1 SUBUNIT A CAF-1 SUBUNIT A"/>
    <property type="match status" value="1"/>
</dbReference>
<protein>
    <recommendedName>
        <fullName evidence="6">Chromatin assembly factor 1 subunit A dimerization domain-containing protein</fullName>
    </recommendedName>
</protein>
<comment type="subcellular location">
    <subcellularLocation>
        <location evidence="1">Nucleus</location>
    </subcellularLocation>
</comment>
<feature type="compositionally biased region" description="Acidic residues" evidence="5">
    <location>
        <begin position="184"/>
        <end position="194"/>
    </location>
</feature>
<sequence>MAGHMATPPDLPPVIFSYISAKEKSDIVLSRHFMTKAGMSMAPIIRRQRFSIEERQSFENELSSQNKTHENLYLSEIKSGAHKITAECRNRKKRGAFYRCRKSPLIPDDIVQVDDNFQSVNIPMNEEQTDEIASKRILVAKLLQFTENWRPPYYGTWRKVCKKLNGRNPFLKAYEKFDYDVDSEADWEEEDPNGDECKSTEDETDINDEVDEEEGSFIVEHGYLSESEEEQMQNDLENEQHLDPETRRATMKIKAEAWKAEKMCKKWEKLKATCIINPAFHQEVVSLDSYIVDLFKSMEAIIVEPNLTSIFPPKTPSTSNNSDKEKSQSTKTKSRAKSKNKAQMQKQSPVIPKRNLMDSYFTSSPSPKMAKMDYHFHLNVRKKNAAVDDNQNLMTKVLSPKSASPEIVEEKSSANIENIVTNHDDDSV</sequence>
<evidence type="ECO:0000256" key="1">
    <source>
        <dbReference type="ARBA" id="ARBA00004123"/>
    </source>
</evidence>
<accession>A0A915IP38</accession>
<feature type="domain" description="Chromatin assembly factor 1 subunit A dimerization" evidence="6">
    <location>
        <begin position="141"/>
        <end position="213"/>
    </location>
</feature>
<evidence type="ECO:0000313" key="8">
    <source>
        <dbReference type="WBParaSite" id="nRc.2.0.1.t15640-RA"/>
    </source>
</evidence>
<keyword evidence="2" id="KW-0227">DNA damage</keyword>
<dbReference type="Pfam" id="PF12253">
    <property type="entry name" value="CAF1A_dimeriz"/>
    <property type="match status" value="1"/>
</dbReference>
<evidence type="ECO:0000256" key="4">
    <source>
        <dbReference type="ARBA" id="ARBA00023242"/>
    </source>
</evidence>
<reference evidence="8" key="1">
    <citation type="submission" date="2022-11" db="UniProtKB">
        <authorList>
            <consortium name="WormBaseParasite"/>
        </authorList>
    </citation>
    <scope>IDENTIFICATION</scope>
</reference>
<evidence type="ECO:0000256" key="3">
    <source>
        <dbReference type="ARBA" id="ARBA00023204"/>
    </source>
</evidence>
<feature type="region of interest" description="Disordered" evidence="5">
    <location>
        <begin position="308"/>
        <end position="359"/>
    </location>
</feature>
<proteinExistence type="predicted"/>
<organism evidence="7 8">
    <name type="scientific">Romanomermis culicivorax</name>
    <name type="common">Nematode worm</name>
    <dbReference type="NCBI Taxonomy" id="13658"/>
    <lineage>
        <taxon>Eukaryota</taxon>
        <taxon>Metazoa</taxon>
        <taxon>Ecdysozoa</taxon>
        <taxon>Nematoda</taxon>
        <taxon>Enoplea</taxon>
        <taxon>Dorylaimia</taxon>
        <taxon>Mermithida</taxon>
        <taxon>Mermithoidea</taxon>
        <taxon>Mermithidae</taxon>
        <taxon>Romanomermis</taxon>
    </lineage>
</organism>
<feature type="compositionally biased region" description="Acidic residues" evidence="5">
    <location>
        <begin position="202"/>
        <end position="212"/>
    </location>
</feature>
<dbReference type="Proteomes" id="UP000887565">
    <property type="component" value="Unplaced"/>
</dbReference>
<dbReference type="AlphaFoldDB" id="A0A915IP38"/>
<evidence type="ECO:0000313" key="7">
    <source>
        <dbReference type="Proteomes" id="UP000887565"/>
    </source>
</evidence>